<dbReference type="Gene3D" id="3.90.25.10">
    <property type="entry name" value="UDP-galactose 4-epimerase, domain 1"/>
    <property type="match status" value="1"/>
</dbReference>
<dbReference type="PANTHER" id="PTHR47706:SF1">
    <property type="entry name" value="CIPA-LIKE, PUTATIVE (AFU_ORTHOLOGUE AFUA_1G12460)-RELATED"/>
    <property type="match status" value="1"/>
</dbReference>
<keyword evidence="5" id="KW-1185">Reference proteome</keyword>
<accession>A0AAN7T1D8</accession>
<gene>
    <name evidence="4" type="ORF">LTR05_004176</name>
</gene>
<dbReference type="EMBL" id="JAVRRJ010000003">
    <property type="protein sequence ID" value="KAK5087005.1"/>
    <property type="molecule type" value="Genomic_DNA"/>
</dbReference>
<name>A0AAN7T1D8_9EURO</name>
<dbReference type="InterPro" id="IPR045312">
    <property type="entry name" value="PCBER-like"/>
</dbReference>
<feature type="domain" description="NmrA-like" evidence="3">
    <location>
        <begin position="4"/>
        <end position="216"/>
    </location>
</feature>
<dbReference type="Pfam" id="PF05368">
    <property type="entry name" value="NmrA"/>
    <property type="match status" value="1"/>
</dbReference>
<comment type="caution">
    <text evidence="4">The sequence shown here is derived from an EMBL/GenBank/DDBJ whole genome shotgun (WGS) entry which is preliminary data.</text>
</comment>
<evidence type="ECO:0000259" key="3">
    <source>
        <dbReference type="Pfam" id="PF05368"/>
    </source>
</evidence>
<evidence type="ECO:0000256" key="1">
    <source>
        <dbReference type="ARBA" id="ARBA00022857"/>
    </source>
</evidence>
<dbReference type="CDD" id="cd05259">
    <property type="entry name" value="PCBER_SDR_a"/>
    <property type="match status" value="1"/>
</dbReference>
<dbReference type="InterPro" id="IPR051609">
    <property type="entry name" value="NmrA/Isoflavone_reductase-like"/>
</dbReference>
<dbReference type="PANTHER" id="PTHR47706">
    <property type="entry name" value="NMRA-LIKE FAMILY PROTEIN"/>
    <property type="match status" value="1"/>
</dbReference>
<keyword evidence="2" id="KW-0560">Oxidoreductase</keyword>
<sequence length="243" mass="26602">MAPKIAFAGATGNLGPAILKALLDADFEVIVLSRKDSNTTDNLPKHVNQHVVKVDYTHQQELIAALQVVTQKPLIDTAMAAGVKRFIPSGFGSDDVNPINRPLPVMQGKIAVEKHLKELAAADPDFTYTLLYNNVFFDWGLEVGFILNPKKHKGTLYDGGDVPFSTTRLSTIGKAVVGIIENQEATKNRAVFIHDAVVTQKRLIQLYESIDGKECETGVKSTSDIAKGAWEEFKTPTPTWEVS</sequence>
<dbReference type="InterPro" id="IPR008030">
    <property type="entry name" value="NmrA-like"/>
</dbReference>
<organism evidence="4 5">
    <name type="scientific">Lithohypha guttulata</name>
    <dbReference type="NCBI Taxonomy" id="1690604"/>
    <lineage>
        <taxon>Eukaryota</taxon>
        <taxon>Fungi</taxon>
        <taxon>Dikarya</taxon>
        <taxon>Ascomycota</taxon>
        <taxon>Pezizomycotina</taxon>
        <taxon>Eurotiomycetes</taxon>
        <taxon>Chaetothyriomycetidae</taxon>
        <taxon>Chaetothyriales</taxon>
        <taxon>Trichomeriaceae</taxon>
        <taxon>Lithohypha</taxon>
    </lineage>
</organism>
<dbReference type="GO" id="GO:0016491">
    <property type="term" value="F:oxidoreductase activity"/>
    <property type="evidence" value="ECO:0007669"/>
    <property type="project" value="UniProtKB-KW"/>
</dbReference>
<protein>
    <recommendedName>
        <fullName evidence="3">NmrA-like domain-containing protein</fullName>
    </recommendedName>
</protein>
<evidence type="ECO:0000256" key="2">
    <source>
        <dbReference type="ARBA" id="ARBA00023002"/>
    </source>
</evidence>
<dbReference type="SUPFAM" id="SSF51735">
    <property type="entry name" value="NAD(P)-binding Rossmann-fold domains"/>
    <property type="match status" value="1"/>
</dbReference>
<keyword evidence="1" id="KW-0521">NADP</keyword>
<dbReference type="Gene3D" id="3.40.50.720">
    <property type="entry name" value="NAD(P)-binding Rossmann-like Domain"/>
    <property type="match status" value="1"/>
</dbReference>
<evidence type="ECO:0000313" key="4">
    <source>
        <dbReference type="EMBL" id="KAK5087005.1"/>
    </source>
</evidence>
<dbReference type="AlphaFoldDB" id="A0AAN7T1D8"/>
<dbReference type="Proteomes" id="UP001309876">
    <property type="component" value="Unassembled WGS sequence"/>
</dbReference>
<proteinExistence type="predicted"/>
<dbReference type="InterPro" id="IPR036291">
    <property type="entry name" value="NAD(P)-bd_dom_sf"/>
</dbReference>
<reference evidence="4 5" key="1">
    <citation type="submission" date="2023-08" db="EMBL/GenBank/DDBJ databases">
        <title>Black Yeasts Isolated from many extreme environments.</title>
        <authorList>
            <person name="Coleine C."/>
            <person name="Stajich J.E."/>
            <person name="Selbmann L."/>
        </authorList>
    </citation>
    <scope>NUCLEOTIDE SEQUENCE [LARGE SCALE GENOMIC DNA]</scope>
    <source>
        <strain evidence="4 5">CCFEE 5910</strain>
    </source>
</reference>
<evidence type="ECO:0000313" key="5">
    <source>
        <dbReference type="Proteomes" id="UP001309876"/>
    </source>
</evidence>